<organism evidence="11 12">
    <name type="scientific">Serendipita indica (strain DSM 11827)</name>
    <name type="common">Root endophyte fungus</name>
    <name type="synonym">Piriformospora indica</name>
    <dbReference type="NCBI Taxonomy" id="1109443"/>
    <lineage>
        <taxon>Eukaryota</taxon>
        <taxon>Fungi</taxon>
        <taxon>Dikarya</taxon>
        <taxon>Basidiomycota</taxon>
        <taxon>Agaricomycotina</taxon>
        <taxon>Agaricomycetes</taxon>
        <taxon>Sebacinales</taxon>
        <taxon>Serendipitaceae</taxon>
        <taxon>Serendipita</taxon>
    </lineage>
</organism>
<gene>
    <name evidence="11" type="ORF">PIIN_00681</name>
</gene>
<dbReference type="Gene3D" id="3.40.50.1220">
    <property type="entry name" value="TPP-binding domain"/>
    <property type="match status" value="2"/>
</dbReference>
<evidence type="ECO:0000256" key="8">
    <source>
        <dbReference type="PROSITE-ProRule" id="PRU00236"/>
    </source>
</evidence>
<dbReference type="Proteomes" id="UP000007148">
    <property type="component" value="Unassembled WGS sequence"/>
</dbReference>
<keyword evidence="12" id="KW-1185">Reference proteome</keyword>
<dbReference type="SUPFAM" id="SSF52467">
    <property type="entry name" value="DHS-like NAD/FAD-binding domain"/>
    <property type="match status" value="1"/>
</dbReference>
<evidence type="ECO:0000256" key="1">
    <source>
        <dbReference type="ARBA" id="ARBA00004173"/>
    </source>
</evidence>
<evidence type="ECO:0000313" key="11">
    <source>
        <dbReference type="EMBL" id="CCA77967.1"/>
    </source>
</evidence>
<dbReference type="PANTHER" id="PTHR11085:SF6">
    <property type="entry name" value="NAD-DEPENDENT PROTEIN DEACETYLASE SIRTUIN-2"/>
    <property type="match status" value="1"/>
</dbReference>
<keyword evidence="4 8" id="KW-0479">Metal-binding</keyword>
<evidence type="ECO:0000256" key="2">
    <source>
        <dbReference type="ARBA" id="ARBA00006924"/>
    </source>
</evidence>
<feature type="binding site" evidence="8">
    <location>
        <position position="191"/>
    </location>
    <ligand>
        <name>Zn(2+)</name>
        <dbReference type="ChEBI" id="CHEBI:29105"/>
    </ligand>
</feature>
<evidence type="ECO:0000256" key="6">
    <source>
        <dbReference type="ARBA" id="ARBA00023027"/>
    </source>
</evidence>
<dbReference type="InterPro" id="IPR026590">
    <property type="entry name" value="Ssirtuin_cat_dom"/>
</dbReference>
<comment type="caution">
    <text evidence="11">The sequence shown here is derived from an EMBL/GenBank/DDBJ whole genome shotgun (WGS) entry which is preliminary data.</text>
</comment>
<feature type="region of interest" description="Disordered" evidence="9">
    <location>
        <begin position="269"/>
        <end position="403"/>
    </location>
</feature>
<feature type="domain" description="Deacetylase sirtuin-type" evidence="10">
    <location>
        <begin position="1"/>
        <end position="287"/>
    </location>
</feature>
<accession>G4U304</accession>
<evidence type="ECO:0000256" key="4">
    <source>
        <dbReference type="ARBA" id="ARBA00022723"/>
    </source>
</evidence>
<proteinExistence type="inferred from homology"/>
<keyword evidence="7" id="KW-0496">Mitochondrion</keyword>
<feature type="binding site" evidence="8">
    <location>
        <position position="159"/>
    </location>
    <ligand>
        <name>Zn(2+)</name>
        <dbReference type="ChEBI" id="CHEBI:29105"/>
    </ligand>
</feature>
<comment type="similarity">
    <text evidence="2">Belongs to the sirtuin family. Class I subfamily.</text>
</comment>
<feature type="compositionally biased region" description="Polar residues" evidence="9">
    <location>
        <begin position="309"/>
        <end position="323"/>
    </location>
</feature>
<feature type="region of interest" description="Disordered" evidence="9">
    <location>
        <begin position="458"/>
        <end position="530"/>
    </location>
</feature>
<feature type="compositionally biased region" description="Acidic residues" evidence="9">
    <location>
        <begin position="374"/>
        <end position="401"/>
    </location>
</feature>
<feature type="binding site" evidence="8">
    <location>
        <position position="194"/>
    </location>
    <ligand>
        <name>Zn(2+)</name>
        <dbReference type="ChEBI" id="CHEBI:29105"/>
    </ligand>
</feature>
<comment type="subcellular location">
    <subcellularLocation>
        <location evidence="1">Mitochondrion</location>
    </subcellularLocation>
</comment>
<dbReference type="GO" id="GO:0005739">
    <property type="term" value="C:mitochondrion"/>
    <property type="evidence" value="ECO:0007669"/>
    <property type="project" value="UniProtKB-SubCell"/>
</dbReference>
<dbReference type="PANTHER" id="PTHR11085">
    <property type="entry name" value="NAD-DEPENDENT PROTEIN DEACYLASE SIRTUIN-5, MITOCHONDRIAL-RELATED"/>
    <property type="match status" value="1"/>
</dbReference>
<keyword evidence="5 8" id="KW-0862">Zinc</keyword>
<dbReference type="InterPro" id="IPR029035">
    <property type="entry name" value="DHS-like_NAD/FAD-binding_dom"/>
</dbReference>
<protein>
    <submittedName>
        <fullName evidence="11">Related to NAD-dependent histone deacetylase</fullName>
    </submittedName>
</protein>
<dbReference type="AlphaFoldDB" id="G4U304"/>
<evidence type="ECO:0000256" key="3">
    <source>
        <dbReference type="ARBA" id="ARBA00022679"/>
    </source>
</evidence>
<evidence type="ECO:0000259" key="10">
    <source>
        <dbReference type="PROSITE" id="PS50305"/>
    </source>
</evidence>
<dbReference type="STRING" id="1109443.G4U304"/>
<dbReference type="InterPro" id="IPR003000">
    <property type="entry name" value="Sirtuin"/>
</dbReference>
<reference evidence="11 12" key="1">
    <citation type="journal article" date="2011" name="PLoS Pathog.">
        <title>Endophytic Life Strategies Decoded by Genome and Transcriptome Analyses of the Mutualistic Root Symbiont Piriformospora indica.</title>
        <authorList>
            <person name="Zuccaro A."/>
            <person name="Lahrmann U."/>
            <person name="Guldener U."/>
            <person name="Langen G."/>
            <person name="Pfiffi S."/>
            <person name="Biedenkopf D."/>
            <person name="Wong P."/>
            <person name="Samans B."/>
            <person name="Grimm C."/>
            <person name="Basiewicz M."/>
            <person name="Murat C."/>
            <person name="Martin F."/>
            <person name="Kogel K.H."/>
        </authorList>
    </citation>
    <scope>NUCLEOTIDE SEQUENCE [LARGE SCALE GENOMIC DNA]</scope>
    <source>
        <strain evidence="11 12">DSM 11827</strain>
    </source>
</reference>
<dbReference type="GO" id="GO:0070403">
    <property type="term" value="F:NAD+ binding"/>
    <property type="evidence" value="ECO:0007669"/>
    <property type="project" value="InterPro"/>
</dbReference>
<dbReference type="OrthoDB" id="420264at2759"/>
<dbReference type="InterPro" id="IPR050134">
    <property type="entry name" value="NAD-dep_sirtuin_deacylases"/>
</dbReference>
<feature type="region of interest" description="Disordered" evidence="9">
    <location>
        <begin position="633"/>
        <end position="668"/>
    </location>
</feature>
<sequence length="702" mass="74668">MSTRLLSQNSLEAVAAFLDSDQCNGRVFVLVSRHQQESQISARPEQVSMCVSPTVPTSDFSHVPPNPQANLAKLNLPYPEAVFDIHYFRDNPQPFYTLASSIAPGNFKPTPGHAFLVLLHQKRKLHTVFTQNIDTLERLAGVPPSKIVEAHGSFANAHCIDCQEEYDEGRSALDEHGKMRAHIGQAKVPTCEECGGLVKPDIVFFGESLPAEFMMAIPALRTEAALVIIMGTSLKVHPFAMLPNLVPRTGCVRLLFNLEPAGNIGAFVPRVPATPSSDHGASREKGANDNVSTHAGQPSRAEVGGGQTPLVQSTQESGETSNPDQKRSHPGSPVNLAKGSDDKQEEDALGSNSNVANEDEDHEEQPPPSAGQSEGEESEDYEDEEDSDDHVELPEGEEPPWLDDVVALGDCDASVRRLCDLLGWREDLERIVDAFHRTTPASEIHLSAQAHVATATTNSALSADSEAHGRAPSNTTSGAPVSIDDNTPGQGPRSLTKTPPASTRQDIHQPRTEVQSELDPSGPEGRGASASLKIKAVVDEKGNTLTHTEKPISGVSGVSGAGDDDDGETRRIRGAAAAGVGHSERSGVGNAEADTDKLGSMNAEGWARGVGEIPLGVGSVAGEDRARMRLDSFNDAADGSGGGDEVRGDQLGDTPTKYASGEVATPSSVQGAMTTMEGKDMREHHPVDLTMEKIIKDMKDVL</sequence>
<dbReference type="GO" id="GO:0017136">
    <property type="term" value="F:histone deacetylase activity, NAD-dependent"/>
    <property type="evidence" value="ECO:0007669"/>
    <property type="project" value="TreeGrafter"/>
</dbReference>
<dbReference type="PROSITE" id="PS50305">
    <property type="entry name" value="SIRTUIN"/>
    <property type="match status" value="1"/>
</dbReference>
<keyword evidence="6" id="KW-0520">NAD</keyword>
<feature type="compositionally biased region" description="Polar residues" evidence="9">
    <location>
        <begin position="472"/>
        <end position="504"/>
    </location>
</feature>
<evidence type="ECO:0000256" key="5">
    <source>
        <dbReference type="ARBA" id="ARBA00022833"/>
    </source>
</evidence>
<evidence type="ECO:0000256" key="7">
    <source>
        <dbReference type="ARBA" id="ARBA00023128"/>
    </source>
</evidence>
<dbReference type="InParanoid" id="G4U304"/>
<evidence type="ECO:0000313" key="12">
    <source>
        <dbReference type="Proteomes" id="UP000007148"/>
    </source>
</evidence>
<feature type="region of interest" description="Disordered" evidence="9">
    <location>
        <begin position="576"/>
        <end position="595"/>
    </location>
</feature>
<dbReference type="Pfam" id="PF02146">
    <property type="entry name" value="SIR2"/>
    <property type="match status" value="1"/>
</dbReference>
<feature type="region of interest" description="Disordered" evidence="9">
    <location>
        <begin position="542"/>
        <end position="569"/>
    </location>
</feature>
<dbReference type="EMBL" id="CAFZ01001878">
    <property type="protein sequence ID" value="CCA77967.1"/>
    <property type="molecule type" value="Genomic_DNA"/>
</dbReference>
<dbReference type="GO" id="GO:0005634">
    <property type="term" value="C:nucleus"/>
    <property type="evidence" value="ECO:0007669"/>
    <property type="project" value="TreeGrafter"/>
</dbReference>
<evidence type="ECO:0000256" key="9">
    <source>
        <dbReference type="SAM" id="MobiDB-lite"/>
    </source>
</evidence>
<feature type="active site" description="Proton acceptor" evidence="8">
    <location>
        <position position="151"/>
    </location>
</feature>
<dbReference type="GO" id="GO:0046872">
    <property type="term" value="F:metal ion binding"/>
    <property type="evidence" value="ECO:0007669"/>
    <property type="project" value="UniProtKB-KW"/>
</dbReference>
<feature type="binding site" evidence="8">
    <location>
        <position position="162"/>
    </location>
    <ligand>
        <name>Zn(2+)</name>
        <dbReference type="ChEBI" id="CHEBI:29105"/>
    </ligand>
</feature>
<name>G4U304_SERID</name>
<keyword evidence="3" id="KW-0808">Transferase</keyword>
<dbReference type="eggNOG" id="KOG2682">
    <property type="taxonomic scope" value="Eukaryota"/>
</dbReference>
<dbReference type="HOGENOM" id="CLU_392827_0_0_1"/>